<dbReference type="GO" id="GO:0008104">
    <property type="term" value="P:intracellular protein localization"/>
    <property type="evidence" value="ECO:0007669"/>
    <property type="project" value="TreeGrafter"/>
</dbReference>
<feature type="region of interest" description="Disordered" evidence="1">
    <location>
        <begin position="409"/>
        <end position="429"/>
    </location>
</feature>
<dbReference type="InterPro" id="IPR044926">
    <property type="entry name" value="RGS_subdomain_2"/>
</dbReference>
<sequence length="490" mass="56196">MEDDFERIQNERLPTLYEVLIQKTKPPLDLWSFYTYLSQFPYAINYLDFWVDLMAHIRLCKDYVKLVHESVILEHHASVVNNEKTEGHHNGDTEVDNDLNQHSSTNSESDNVSVTTSVLLNALLEDGKIDLENTQGMANFLQGEQAGNNNTTNYSPKIAELIDGWKRHSNVPHDALNIENPNLAVLMDEILKKHPEGLPLPHISTDDLLSNAVRICDMYLLSPIESEHYLSNIPEDIRQKIVNQVKVHQSYIPDVFDELKTLTYQFLETDCFPKFLSRIALHNIHDEISDWRFRQDVEEAPVAGTSHVPHRTNRNKNISSIRYQGTRSPFSNYTSLSRTIFGLLWLGIGFWIGYTLIFLKYSRAIRVTTVVPFAIGSYMIVCGLYQVDILYSWFGVTQRLMYRDNDSDNTGSDRNLTNGDKTAEKQRTGNSETNVSFIFALLGGRNRLIKVEHPFTRALLFKRGLWCCMLAIISTACFTIIFSCVPGYRI</sequence>
<dbReference type="PANTHER" id="PTHR13155">
    <property type="entry name" value="A-KINASE ANCHOR PROTEINS"/>
    <property type="match status" value="1"/>
</dbReference>
<dbReference type="EMBL" id="BTGD01000025">
    <property type="protein sequence ID" value="GMM58574.1"/>
    <property type="molecule type" value="Genomic_DNA"/>
</dbReference>
<proteinExistence type="predicted"/>
<keyword evidence="2" id="KW-0812">Transmembrane</keyword>
<dbReference type="Proteomes" id="UP001377567">
    <property type="component" value="Unassembled WGS sequence"/>
</dbReference>
<dbReference type="GO" id="GO:0005886">
    <property type="term" value="C:plasma membrane"/>
    <property type="evidence" value="ECO:0007669"/>
    <property type="project" value="TreeGrafter"/>
</dbReference>
<feature type="region of interest" description="Disordered" evidence="1">
    <location>
        <begin position="82"/>
        <end position="111"/>
    </location>
</feature>
<dbReference type="InterPro" id="IPR016137">
    <property type="entry name" value="RGS"/>
</dbReference>
<evidence type="ECO:0000256" key="1">
    <source>
        <dbReference type="SAM" id="MobiDB-lite"/>
    </source>
</evidence>
<accession>A0AAV5S3Z3</accession>
<feature type="transmembrane region" description="Helical" evidence="2">
    <location>
        <begin position="340"/>
        <end position="359"/>
    </location>
</feature>
<dbReference type="SMART" id="SM00315">
    <property type="entry name" value="RGS"/>
    <property type="match status" value="1"/>
</dbReference>
<keyword evidence="5" id="KW-1185">Reference proteome</keyword>
<comment type="caution">
    <text evidence="4">The sequence shown here is derived from an EMBL/GenBank/DDBJ whole genome shotgun (WGS) entry which is preliminary data.</text>
</comment>
<name>A0AAV5S3Z3_MAUHU</name>
<feature type="transmembrane region" description="Helical" evidence="2">
    <location>
        <begin position="463"/>
        <end position="485"/>
    </location>
</feature>
<feature type="domain" description="RGS" evidence="3">
    <location>
        <begin position="204"/>
        <end position="285"/>
    </location>
</feature>
<keyword evidence="2" id="KW-1133">Transmembrane helix</keyword>
<gene>
    <name evidence="4" type="ORF">DAKH74_051910</name>
</gene>
<keyword evidence="2" id="KW-0472">Membrane</keyword>
<dbReference type="PROSITE" id="PS50132">
    <property type="entry name" value="RGS"/>
    <property type="match status" value="1"/>
</dbReference>
<feature type="compositionally biased region" description="Polar residues" evidence="1">
    <location>
        <begin position="98"/>
        <end position="111"/>
    </location>
</feature>
<evidence type="ECO:0000256" key="2">
    <source>
        <dbReference type="SAM" id="Phobius"/>
    </source>
</evidence>
<evidence type="ECO:0000313" key="4">
    <source>
        <dbReference type="EMBL" id="GMM58574.1"/>
    </source>
</evidence>
<dbReference type="PANTHER" id="PTHR13155:SF1">
    <property type="entry name" value="A-KINASE ANCHOR PROTEIN 10, MITOCHONDRIAL"/>
    <property type="match status" value="1"/>
</dbReference>
<dbReference type="Gene3D" id="1.10.167.10">
    <property type="entry name" value="Regulator of G-protein Signalling 4, domain 2"/>
    <property type="match status" value="1"/>
</dbReference>
<feature type="compositionally biased region" description="Polar residues" evidence="1">
    <location>
        <begin position="409"/>
        <end position="420"/>
    </location>
</feature>
<protein>
    <submittedName>
        <fullName evidence="4">Rax1 protein</fullName>
    </submittedName>
</protein>
<reference evidence="4 5" key="1">
    <citation type="journal article" date="2023" name="Elife">
        <title>Identification of key yeast species and microbe-microbe interactions impacting larval growth of Drosophila in the wild.</title>
        <authorList>
            <person name="Mure A."/>
            <person name="Sugiura Y."/>
            <person name="Maeda R."/>
            <person name="Honda K."/>
            <person name="Sakurai N."/>
            <person name="Takahashi Y."/>
            <person name="Watada M."/>
            <person name="Katoh T."/>
            <person name="Gotoh A."/>
            <person name="Gotoh Y."/>
            <person name="Taniguchi I."/>
            <person name="Nakamura K."/>
            <person name="Hayashi T."/>
            <person name="Katayama T."/>
            <person name="Uemura T."/>
            <person name="Hattori Y."/>
        </authorList>
    </citation>
    <scope>NUCLEOTIDE SEQUENCE [LARGE SCALE GENOMIC DNA]</scope>
    <source>
        <strain evidence="4 5">KH-74</strain>
    </source>
</reference>
<dbReference type="InterPro" id="IPR052246">
    <property type="entry name" value="Cell_Polariz_PKAAnc"/>
</dbReference>
<evidence type="ECO:0000259" key="3">
    <source>
        <dbReference type="PROSITE" id="PS50132"/>
    </source>
</evidence>
<evidence type="ECO:0000313" key="5">
    <source>
        <dbReference type="Proteomes" id="UP001377567"/>
    </source>
</evidence>
<feature type="transmembrane region" description="Helical" evidence="2">
    <location>
        <begin position="371"/>
        <end position="394"/>
    </location>
</feature>
<dbReference type="AlphaFoldDB" id="A0AAV5S3Z3"/>
<organism evidence="4 5">
    <name type="scientific">Maudiozyma humilis</name>
    <name type="common">Sour dough yeast</name>
    <name type="synonym">Kazachstania humilis</name>
    <dbReference type="NCBI Taxonomy" id="51915"/>
    <lineage>
        <taxon>Eukaryota</taxon>
        <taxon>Fungi</taxon>
        <taxon>Dikarya</taxon>
        <taxon>Ascomycota</taxon>
        <taxon>Saccharomycotina</taxon>
        <taxon>Saccharomycetes</taxon>
        <taxon>Saccharomycetales</taxon>
        <taxon>Saccharomycetaceae</taxon>
        <taxon>Maudiozyma</taxon>
    </lineage>
</organism>
<dbReference type="InterPro" id="IPR036305">
    <property type="entry name" value="RGS_sf"/>
</dbReference>
<feature type="compositionally biased region" description="Basic and acidic residues" evidence="1">
    <location>
        <begin position="82"/>
        <end position="92"/>
    </location>
</feature>
<dbReference type="SUPFAM" id="SSF48097">
    <property type="entry name" value="Regulator of G-protein signaling, RGS"/>
    <property type="match status" value="1"/>
</dbReference>